<feature type="compositionally biased region" description="Acidic residues" evidence="1">
    <location>
        <begin position="327"/>
        <end position="345"/>
    </location>
</feature>
<keyword evidence="5" id="KW-1185">Reference proteome</keyword>
<dbReference type="InterPro" id="IPR003347">
    <property type="entry name" value="JmjC_dom"/>
</dbReference>
<gene>
    <name evidence="4" type="ORF">DUNSADRAFT_7284</name>
</gene>
<feature type="region of interest" description="Disordered" evidence="1">
    <location>
        <begin position="322"/>
        <end position="538"/>
    </location>
</feature>
<evidence type="ECO:0000313" key="5">
    <source>
        <dbReference type="Proteomes" id="UP000815325"/>
    </source>
</evidence>
<dbReference type="InterPro" id="IPR003349">
    <property type="entry name" value="JmjN"/>
</dbReference>
<feature type="compositionally biased region" description="Basic residues" evidence="1">
    <location>
        <begin position="385"/>
        <end position="396"/>
    </location>
</feature>
<dbReference type="Pfam" id="PF02373">
    <property type="entry name" value="JmjC"/>
    <property type="match status" value="1"/>
</dbReference>
<feature type="compositionally biased region" description="Polar residues" evidence="1">
    <location>
        <begin position="515"/>
        <end position="525"/>
    </location>
</feature>
<dbReference type="Gene3D" id="2.60.120.650">
    <property type="entry name" value="Cupin"/>
    <property type="match status" value="2"/>
</dbReference>
<dbReference type="SMART" id="SM00558">
    <property type="entry name" value="JmjC"/>
    <property type="match status" value="1"/>
</dbReference>
<feature type="domain" description="JmjC" evidence="3">
    <location>
        <begin position="120"/>
        <end position="308"/>
    </location>
</feature>
<proteinExistence type="predicted"/>
<dbReference type="SUPFAM" id="SSF51197">
    <property type="entry name" value="Clavaminate synthase-like"/>
    <property type="match status" value="1"/>
</dbReference>
<accession>A0ABQ7GLL0</accession>
<sequence length="658" mass="72575">MKEQGPNWCPTMRPTEAEFRLPFVEYVSDIFRKDPGLPMFKVVPPPGWRARRNNFPDLKSVRIDTPIRQHAFGQRGAYRCMFVEHKPLQVSEFRDITLQEADRIIGHKGQAGSAAASGVVSQTSRRLESRRALHDGEDIMERSFWSSVTLNPPLYGADTPYSFFDLHVPYGWNLRNLGDLLKTKGVPEIPGMCAAVHVCFQNEASHVWYCISPADQGKMERMAEGLFPEEARECSDFMRHKDILISPNLLRTNNIAYTQAKQQPGEFIVLNAAAYHGGFNLGFNCAEAVNFATEDWIDVGKAATRCLCDKDRVRISMTLFDPNWNSESEDESEETNFSGSEDEDTSLQGCSDEGHEPGCGSSDKGGLAARTRAGARAAAKETQRKNHASSRKHGRARSTSAPPSSKSSSHASKRRRLNNRKSVIGGAQISRLHEVLINSKSTAPDANNLPPMSGPPTPNYHGKPANQGAGGSGSSSSSSEVKVPSTVPQHRTRQRSASIVLSPAPSCILGLPPLSHSSQRTQPQQPARPEVHDDVEGPPQVLVASGSKDKFFHMVQRIKRPAKRPGYTTLRWLKECDDGLFRPQPVYWEERPTALVDVRTQLLSAKDGHGNVLKGAALHPVLNDSSGSSSTTGSKNSLHEEVYKLLTLRSRILDDDLE</sequence>
<reference evidence="4" key="1">
    <citation type="submission" date="2017-08" db="EMBL/GenBank/DDBJ databases">
        <authorList>
            <person name="Polle J.E."/>
            <person name="Barry K."/>
            <person name="Cushman J."/>
            <person name="Schmutz J."/>
            <person name="Tran D."/>
            <person name="Hathwaick L.T."/>
            <person name="Yim W.C."/>
            <person name="Jenkins J."/>
            <person name="Mckie-Krisberg Z.M."/>
            <person name="Prochnik S."/>
            <person name="Lindquist E."/>
            <person name="Dockter R.B."/>
            <person name="Adam C."/>
            <person name="Molina H."/>
            <person name="Bunkerborg J."/>
            <person name="Jin E."/>
            <person name="Buchheim M."/>
            <person name="Magnuson J."/>
        </authorList>
    </citation>
    <scope>NUCLEOTIDE SEQUENCE</scope>
    <source>
        <strain evidence="4">CCAP 19/18</strain>
    </source>
</reference>
<protein>
    <submittedName>
        <fullName evidence="4">JmjC domain, hydroxylase-domain-containing protein</fullName>
    </submittedName>
</protein>
<dbReference type="PROSITE" id="PS51183">
    <property type="entry name" value="JMJN"/>
    <property type="match status" value="1"/>
</dbReference>
<organism evidence="4 5">
    <name type="scientific">Dunaliella salina</name>
    <name type="common">Green alga</name>
    <name type="synonym">Protococcus salinus</name>
    <dbReference type="NCBI Taxonomy" id="3046"/>
    <lineage>
        <taxon>Eukaryota</taxon>
        <taxon>Viridiplantae</taxon>
        <taxon>Chlorophyta</taxon>
        <taxon>core chlorophytes</taxon>
        <taxon>Chlorophyceae</taxon>
        <taxon>CS clade</taxon>
        <taxon>Chlamydomonadales</taxon>
        <taxon>Dunaliellaceae</taxon>
        <taxon>Dunaliella</taxon>
    </lineage>
</organism>
<dbReference type="Proteomes" id="UP000815325">
    <property type="component" value="Unassembled WGS sequence"/>
</dbReference>
<evidence type="ECO:0000313" key="4">
    <source>
        <dbReference type="EMBL" id="KAF5835500.1"/>
    </source>
</evidence>
<evidence type="ECO:0000259" key="3">
    <source>
        <dbReference type="PROSITE" id="PS51184"/>
    </source>
</evidence>
<comment type="caution">
    <text evidence="4">The sequence shown here is derived from an EMBL/GenBank/DDBJ whole genome shotgun (WGS) entry which is preliminary data.</text>
</comment>
<feature type="domain" description="JmjN" evidence="2">
    <location>
        <begin position="9"/>
        <end position="51"/>
    </location>
</feature>
<dbReference type="PROSITE" id="PS51184">
    <property type="entry name" value="JMJC"/>
    <property type="match status" value="1"/>
</dbReference>
<dbReference type="PANTHER" id="PTHR10694:SF7">
    <property type="entry name" value="[HISTONE H3]-TRIMETHYL-L-LYSINE(9) DEMETHYLASE"/>
    <property type="match status" value="1"/>
</dbReference>
<dbReference type="PANTHER" id="PTHR10694">
    <property type="entry name" value="LYSINE-SPECIFIC DEMETHYLASE"/>
    <property type="match status" value="1"/>
</dbReference>
<name>A0ABQ7GLL0_DUNSA</name>
<feature type="compositionally biased region" description="Low complexity" evidence="1">
    <location>
        <begin position="397"/>
        <end position="410"/>
    </location>
</feature>
<evidence type="ECO:0000259" key="2">
    <source>
        <dbReference type="PROSITE" id="PS51183"/>
    </source>
</evidence>
<evidence type="ECO:0000256" key="1">
    <source>
        <dbReference type="SAM" id="MobiDB-lite"/>
    </source>
</evidence>
<feature type="compositionally biased region" description="Low complexity" evidence="1">
    <location>
        <begin position="365"/>
        <end position="377"/>
    </location>
</feature>
<dbReference type="EMBL" id="MU069702">
    <property type="protein sequence ID" value="KAF5835500.1"/>
    <property type="molecule type" value="Genomic_DNA"/>
</dbReference>